<gene>
    <name evidence="1" type="ORF">E4U56_005284</name>
</gene>
<sequence>MSPFIPSSPGGVPLTPLTRFTLPIGPGEVELFQRLISGQVKALPDPSHLTSQQVDDQIRGFEAGWIGAIEAAGRPSDDCEEDAEIARDLEWGPPAGHFVQALMPMPMEADGSGLS</sequence>
<evidence type="ECO:0000313" key="1">
    <source>
        <dbReference type="EMBL" id="KAG5973084.1"/>
    </source>
</evidence>
<dbReference type="AlphaFoldDB" id="A0A9P7MW59"/>
<dbReference type="EMBL" id="SRPS01000037">
    <property type="protein sequence ID" value="KAG5973084.1"/>
    <property type="molecule type" value="Genomic_DNA"/>
</dbReference>
<organism evidence="1 2">
    <name type="scientific">Claviceps arundinis</name>
    <dbReference type="NCBI Taxonomy" id="1623583"/>
    <lineage>
        <taxon>Eukaryota</taxon>
        <taxon>Fungi</taxon>
        <taxon>Dikarya</taxon>
        <taxon>Ascomycota</taxon>
        <taxon>Pezizomycotina</taxon>
        <taxon>Sordariomycetes</taxon>
        <taxon>Hypocreomycetidae</taxon>
        <taxon>Hypocreales</taxon>
        <taxon>Clavicipitaceae</taxon>
        <taxon>Claviceps</taxon>
    </lineage>
</organism>
<protein>
    <submittedName>
        <fullName evidence="1">Uncharacterized protein</fullName>
    </submittedName>
</protein>
<evidence type="ECO:0000313" key="2">
    <source>
        <dbReference type="Proteomes" id="UP000784919"/>
    </source>
</evidence>
<accession>A0A9P7MW59</accession>
<reference evidence="1" key="1">
    <citation type="journal article" date="2020" name="bioRxiv">
        <title>Whole genome comparisons of ergot fungi reveals the divergence and evolution of species within the genus Claviceps are the result of varying mechanisms driving genome evolution and host range expansion.</title>
        <authorList>
            <person name="Wyka S.A."/>
            <person name="Mondo S.J."/>
            <person name="Liu M."/>
            <person name="Dettman J."/>
            <person name="Nalam V."/>
            <person name="Broders K.D."/>
        </authorList>
    </citation>
    <scope>NUCLEOTIDE SEQUENCE</scope>
    <source>
        <strain evidence="1">CCC 1102</strain>
    </source>
</reference>
<name>A0A9P7MW59_9HYPO</name>
<comment type="caution">
    <text evidence="1">The sequence shown here is derived from an EMBL/GenBank/DDBJ whole genome shotgun (WGS) entry which is preliminary data.</text>
</comment>
<dbReference type="Proteomes" id="UP000784919">
    <property type="component" value="Unassembled WGS sequence"/>
</dbReference>
<dbReference type="OrthoDB" id="10466877at2759"/>
<proteinExistence type="predicted"/>